<accession>A0ABV6VVE8</accession>
<evidence type="ECO:0000313" key="1">
    <source>
        <dbReference type="EMBL" id="MFC1417736.1"/>
    </source>
</evidence>
<name>A0ABV6VVE8_9ACTN</name>
<dbReference type="RefSeq" id="WP_380536074.1">
    <property type="nucleotide sequence ID" value="NZ_JBHFAB010000008.1"/>
</dbReference>
<sequence>MSEADLHAILHAGRIRLHQLALAEQGLAEQFYATLASRRADLAVATARAIAASRSRGIAELQAMGSSQYGTALHDSDIDLYAPIPPTCADLGTLRALLDGHAEYRKTRSVPTAGPRYLFAFQQDGMDVDLNLVEHADYRLAVTVVQEIAAALTGSDRIANTWIKHLLQQRRQADAYDRWKDATRLHHSPTLRLLRSSGHAA</sequence>
<keyword evidence="2" id="KW-1185">Reference proteome</keyword>
<comment type="caution">
    <text evidence="1">The sequence shown here is derived from an EMBL/GenBank/DDBJ whole genome shotgun (WGS) entry which is preliminary data.</text>
</comment>
<evidence type="ECO:0008006" key="3">
    <source>
        <dbReference type="Google" id="ProtNLM"/>
    </source>
</evidence>
<reference evidence="1 2" key="1">
    <citation type="submission" date="2024-09" db="EMBL/GenBank/DDBJ databases">
        <authorList>
            <person name="Lee S.D."/>
        </authorList>
    </citation>
    <scope>NUCLEOTIDE SEQUENCE [LARGE SCALE GENOMIC DNA]</scope>
    <source>
        <strain evidence="1 2">N8-3</strain>
    </source>
</reference>
<dbReference type="EMBL" id="JBHFAB010000008">
    <property type="protein sequence ID" value="MFC1417736.1"/>
    <property type="molecule type" value="Genomic_DNA"/>
</dbReference>
<evidence type="ECO:0000313" key="2">
    <source>
        <dbReference type="Proteomes" id="UP001592531"/>
    </source>
</evidence>
<organism evidence="1 2">
    <name type="scientific">Streptacidiphilus cavernicola</name>
    <dbReference type="NCBI Taxonomy" id="3342716"/>
    <lineage>
        <taxon>Bacteria</taxon>
        <taxon>Bacillati</taxon>
        <taxon>Actinomycetota</taxon>
        <taxon>Actinomycetes</taxon>
        <taxon>Kitasatosporales</taxon>
        <taxon>Streptomycetaceae</taxon>
        <taxon>Streptacidiphilus</taxon>
    </lineage>
</organism>
<gene>
    <name evidence="1" type="ORF">ACEZDE_13915</name>
</gene>
<dbReference type="Proteomes" id="UP001592531">
    <property type="component" value="Unassembled WGS sequence"/>
</dbReference>
<proteinExistence type="predicted"/>
<protein>
    <recommendedName>
        <fullName evidence="3">Nucleotidyltransferase</fullName>
    </recommendedName>
</protein>